<accession>A0AAX0PYD7</accession>
<comment type="caution">
    <text evidence="1">The sequence shown here is derived from an EMBL/GenBank/DDBJ whole genome shotgun (WGS) entry which is preliminary data.</text>
</comment>
<reference evidence="1 2" key="1">
    <citation type="submission" date="2017-04" db="EMBL/GenBank/DDBJ databases">
        <title>Kefir bacterial isolates.</title>
        <authorList>
            <person name="Kim Y."/>
            <person name="Blasche S."/>
            <person name="Patil K.R."/>
        </authorList>
    </citation>
    <scope>NUCLEOTIDE SEQUENCE [LARGE SCALE GENOMIC DNA]</scope>
    <source>
        <strain evidence="1 2">OG2</strain>
    </source>
</reference>
<evidence type="ECO:0000313" key="1">
    <source>
        <dbReference type="EMBL" id="PAK85243.1"/>
    </source>
</evidence>
<dbReference type="Pfam" id="PF00624">
    <property type="entry name" value="Flocculin"/>
    <property type="match status" value="2"/>
</dbReference>
<name>A0AAX0PYD7_9LACT</name>
<dbReference type="AlphaFoldDB" id="A0AAX0PYD7"/>
<dbReference type="EMBL" id="NCWV01000184">
    <property type="protein sequence ID" value="PAK85243.1"/>
    <property type="molecule type" value="Genomic_DNA"/>
</dbReference>
<dbReference type="GO" id="GO:0000128">
    <property type="term" value="P:flocculation"/>
    <property type="evidence" value="ECO:0007669"/>
    <property type="project" value="InterPro"/>
</dbReference>
<feature type="non-terminal residue" evidence="1">
    <location>
        <position position="70"/>
    </location>
</feature>
<organism evidence="1 2">
    <name type="scientific">Lactococcus lactis</name>
    <dbReference type="NCBI Taxonomy" id="1358"/>
    <lineage>
        <taxon>Bacteria</taxon>
        <taxon>Bacillati</taxon>
        <taxon>Bacillota</taxon>
        <taxon>Bacilli</taxon>
        <taxon>Lactobacillales</taxon>
        <taxon>Streptococcaceae</taxon>
        <taxon>Lactococcus</taxon>
    </lineage>
</organism>
<dbReference type="Proteomes" id="UP000215635">
    <property type="component" value="Unassembled WGS sequence"/>
</dbReference>
<dbReference type="InterPro" id="IPR001389">
    <property type="entry name" value="Flocculin"/>
</dbReference>
<feature type="non-terminal residue" evidence="1">
    <location>
        <position position="1"/>
    </location>
</feature>
<protein>
    <submittedName>
        <fullName evidence="1">Uncharacterized protein</fullName>
    </submittedName>
</protein>
<proteinExistence type="predicted"/>
<sequence length="70" mass="7414">ATVLSTTTGADGIETVKTIYHVETPEVQQKTTVFTPWTGTTTATIATELSTTTGADGIETVKTIYHVETP</sequence>
<evidence type="ECO:0000313" key="2">
    <source>
        <dbReference type="Proteomes" id="UP000215635"/>
    </source>
</evidence>
<gene>
    <name evidence="1" type="ORF">B8W88_14230</name>
</gene>